<feature type="compositionally biased region" description="Low complexity" evidence="1">
    <location>
        <begin position="465"/>
        <end position="475"/>
    </location>
</feature>
<organism evidence="2 3">
    <name type="scientific">Neolentinus lepideus HHB14362 ss-1</name>
    <dbReference type="NCBI Taxonomy" id="1314782"/>
    <lineage>
        <taxon>Eukaryota</taxon>
        <taxon>Fungi</taxon>
        <taxon>Dikarya</taxon>
        <taxon>Basidiomycota</taxon>
        <taxon>Agaricomycotina</taxon>
        <taxon>Agaricomycetes</taxon>
        <taxon>Gloeophyllales</taxon>
        <taxon>Gloeophyllaceae</taxon>
        <taxon>Neolentinus</taxon>
    </lineage>
</organism>
<gene>
    <name evidence="2" type="ORF">NEOLEDRAFT_1123870</name>
</gene>
<dbReference type="OrthoDB" id="2799468at2759"/>
<feature type="compositionally biased region" description="Basic and acidic residues" evidence="1">
    <location>
        <begin position="526"/>
        <end position="537"/>
    </location>
</feature>
<feature type="region of interest" description="Disordered" evidence="1">
    <location>
        <begin position="510"/>
        <end position="537"/>
    </location>
</feature>
<feature type="compositionally biased region" description="Basic and acidic residues" evidence="1">
    <location>
        <begin position="243"/>
        <end position="252"/>
    </location>
</feature>
<proteinExistence type="predicted"/>
<dbReference type="STRING" id="1314782.A0A165NFC1"/>
<sequence length="636" mass="66651">MSANTAANITQAAVSDAVRVEAERAAEQLANATGATGASVEAGVDLSDLSAKESSKLESEEHKALGYRPPKGSPAAEAKAATAQSPEGSGEELNRADLRDVAKFDAARVELERNNGATPEEVVGVAGLTEKEARKLESEEHKVLDYRPPANSIAAEAKSVAAQVPAGTAGPELNRAELREVAQLDAARLELENSGVLESAGAVDGINVSGYGLVSEKEARKLESEEHEAFGYRPPKDSVAAEAMRDAAKHPEGTGGPELTRDELRELAESDAARIEVEHGTAAGTVGDVIGACIEVDVDLEATGEKEARKLESEEHKALGYRPPKSSLAADAMAEAAKHPEGHGLEMNRAELRDLAQADAVLIEAEQSGLSDASASTSTAPPIDLNSINAKEARKLMSEQHKILGHRPPPGSLAAEAQSAAAKHPEAPGAAGGRELNRAELREAAVEDASRIEEQGEPTARRGSRGSQGSVGRVSPTNLTGAAAKIDLEKIIAEEARKLMSEEHKILGYRPPPGSLAAEAQSAAAKHPEGVAPKKELNRRELREAAIEDAARIEAERVSQSPPSIADTGTLSPPAFGGLSAAPSGSLDLTNITAPQARELQSEEHRILGYRPPRESIAAAAQSMVDRMEQPMSIRV</sequence>
<evidence type="ECO:0008006" key="4">
    <source>
        <dbReference type="Google" id="ProtNLM"/>
    </source>
</evidence>
<evidence type="ECO:0000256" key="1">
    <source>
        <dbReference type="SAM" id="MobiDB-lite"/>
    </source>
</evidence>
<feature type="compositionally biased region" description="Basic and acidic residues" evidence="1">
    <location>
        <begin position="435"/>
        <end position="454"/>
    </location>
</feature>
<dbReference type="Proteomes" id="UP000076761">
    <property type="component" value="Unassembled WGS sequence"/>
</dbReference>
<dbReference type="AlphaFoldDB" id="A0A165NFC1"/>
<feature type="region of interest" description="Disordered" evidence="1">
    <location>
        <begin position="222"/>
        <end position="264"/>
    </location>
</feature>
<feature type="compositionally biased region" description="Basic and acidic residues" evidence="1">
    <location>
        <begin position="222"/>
        <end position="236"/>
    </location>
</feature>
<name>A0A165NFC1_9AGAM</name>
<dbReference type="InParanoid" id="A0A165NFC1"/>
<evidence type="ECO:0000313" key="3">
    <source>
        <dbReference type="Proteomes" id="UP000076761"/>
    </source>
</evidence>
<feature type="compositionally biased region" description="Basic and acidic residues" evidence="1">
    <location>
        <begin position="50"/>
        <end position="64"/>
    </location>
</feature>
<feature type="region of interest" description="Disordered" evidence="1">
    <location>
        <begin position="403"/>
        <end position="487"/>
    </location>
</feature>
<protein>
    <recommendedName>
        <fullName evidence="4">SMP domain-containing protein</fullName>
    </recommendedName>
</protein>
<keyword evidence="3" id="KW-1185">Reference proteome</keyword>
<accession>A0A165NFC1</accession>
<dbReference type="EMBL" id="KV425638">
    <property type="protein sequence ID" value="KZT19561.1"/>
    <property type="molecule type" value="Genomic_DNA"/>
</dbReference>
<evidence type="ECO:0000313" key="2">
    <source>
        <dbReference type="EMBL" id="KZT19561.1"/>
    </source>
</evidence>
<feature type="region of interest" description="Disordered" evidence="1">
    <location>
        <begin position="553"/>
        <end position="579"/>
    </location>
</feature>
<feature type="compositionally biased region" description="Polar residues" evidence="1">
    <location>
        <begin position="558"/>
        <end position="571"/>
    </location>
</feature>
<reference evidence="2 3" key="1">
    <citation type="journal article" date="2016" name="Mol. Biol. Evol.">
        <title>Comparative Genomics of Early-Diverging Mushroom-Forming Fungi Provides Insights into the Origins of Lignocellulose Decay Capabilities.</title>
        <authorList>
            <person name="Nagy L.G."/>
            <person name="Riley R."/>
            <person name="Tritt A."/>
            <person name="Adam C."/>
            <person name="Daum C."/>
            <person name="Floudas D."/>
            <person name="Sun H."/>
            <person name="Yadav J.S."/>
            <person name="Pangilinan J."/>
            <person name="Larsson K.H."/>
            <person name="Matsuura K."/>
            <person name="Barry K."/>
            <person name="Labutti K."/>
            <person name="Kuo R."/>
            <person name="Ohm R.A."/>
            <person name="Bhattacharya S.S."/>
            <person name="Shirouzu T."/>
            <person name="Yoshinaga Y."/>
            <person name="Martin F.M."/>
            <person name="Grigoriev I.V."/>
            <person name="Hibbett D.S."/>
        </authorList>
    </citation>
    <scope>NUCLEOTIDE SEQUENCE [LARGE SCALE GENOMIC DNA]</scope>
    <source>
        <strain evidence="2 3">HHB14362 ss-1</strain>
    </source>
</reference>
<feature type="region of interest" description="Disordered" evidence="1">
    <location>
        <begin position="50"/>
        <end position="98"/>
    </location>
</feature>